<evidence type="ECO:0000256" key="7">
    <source>
        <dbReference type="RuleBase" id="RU361193"/>
    </source>
</evidence>
<evidence type="ECO:0000256" key="9">
    <source>
        <dbReference type="SAM" id="SignalP"/>
    </source>
</evidence>
<dbReference type="EC" id="3.2.1.-" evidence="7"/>
<dbReference type="EMBL" id="KE346371">
    <property type="protein sequence ID" value="KJE96381.1"/>
    <property type="molecule type" value="Genomic_DNA"/>
</dbReference>
<dbReference type="FunCoup" id="A0A0D2UMW2">
    <property type="interactions" value="304"/>
</dbReference>
<evidence type="ECO:0000256" key="1">
    <source>
        <dbReference type="ARBA" id="ARBA00004240"/>
    </source>
</evidence>
<evidence type="ECO:0000256" key="4">
    <source>
        <dbReference type="ARBA" id="ARBA00023180"/>
    </source>
</evidence>
<sequence length="817" mass="89693">MSTPLRVLLALAVIAWIAWPTRPAQSSAANANGSAVRGKQPPLPSSPASEITPAMQRELRDAAKEMFYHGFNSYMKYAYPADELMPLSCTGRVRGVTPNRGDMDDALGRFALTLVDSMDTLAVMGDYDEFMWAVAKVALDIRLDADVVVSVFETNIRMVGGLISAHVLALEIANRRLGRSPHTYNGRLLAMAYDLGTRLLPAFDTPTGIPYARVNLRFGMTKEALKDHSTCTACAGSMILEFGALSRLTGNPVFEEKAKNAMRALWSRRSADNLIGNVIHTHTGQWLREESGIGAGIDSYYEYLLKAYMLLGDAVYLDVFNTHYSAVMTHVKRGAWFIDTRMHQPYSANRNNLIVDALSAFWPGLQVLKGDVDAAKESHQMYFDVVKRFGFLPEGFTADHRAHWVHHPLRPEFIESTYYLYRATKDPLYLEIGRQVLEKIKSTARVNCGWAAIADVNTLRLEDRMDSFVLSETFKYLYLLFDSDRASGNRMEDDLTIDVENFVFTTEAHLLPLNLSTIAGRTTPFPEDDTIPRSSTHQQLSCPVFQVYDAHAAFTQFVLSGGLSPLWNICLPQEAPAVASEPTPPPWSGDASSINPSNPIHRNYLSLRGIDLQPSGDHFKVSFNPAQCVTTQLLMEGQALMQQIIGLSHAQQPAAQAAQAAHADSKDPTVDASDKLLRIIYPSDAQPHTFVVGPALFGPVLTSTSTVSGSLAIAKPFDGCRPLEQAERMKNRIVLVERGSCLFAHKVRTAAAVGAAAVVIIDNEDRQQVSAMRNDGLESVSIPSVFAGRALGLALLNLLQSGQVVVTLSGTQDLSGQ</sequence>
<comment type="cofactor">
    <cofactor evidence="6">
        <name>Ca(2+)</name>
        <dbReference type="ChEBI" id="CHEBI:29108"/>
    </cofactor>
</comment>
<reference evidence="12" key="1">
    <citation type="submission" date="2011-02" db="EMBL/GenBank/DDBJ databases">
        <title>The Genome Sequence of Capsaspora owczarzaki ATCC 30864.</title>
        <authorList>
            <person name="Russ C."/>
            <person name="Cuomo C."/>
            <person name="Burger G."/>
            <person name="Gray M.W."/>
            <person name="Holland P.W.H."/>
            <person name="King N."/>
            <person name="Lang F.B.F."/>
            <person name="Roger A.J."/>
            <person name="Ruiz-Trillo I."/>
            <person name="Young S.K."/>
            <person name="Zeng Q."/>
            <person name="Gargeya S."/>
            <person name="Alvarado L."/>
            <person name="Berlin A."/>
            <person name="Chapman S.B."/>
            <person name="Chen Z."/>
            <person name="Freedman E."/>
            <person name="Gellesch M."/>
            <person name="Goldberg J."/>
            <person name="Griggs A."/>
            <person name="Gujja S."/>
            <person name="Heilman E."/>
            <person name="Heiman D."/>
            <person name="Howarth C."/>
            <person name="Mehta T."/>
            <person name="Neiman D."/>
            <person name="Pearson M."/>
            <person name="Roberts A."/>
            <person name="Saif S."/>
            <person name="Shea T."/>
            <person name="Shenoy N."/>
            <person name="Sisk P."/>
            <person name="Stolte C."/>
            <person name="Sykes S."/>
            <person name="White J."/>
            <person name="Yandava C."/>
            <person name="Haas B."/>
            <person name="Nusbaum C."/>
            <person name="Birren B."/>
        </authorList>
    </citation>
    <scope>NUCLEOTIDE SEQUENCE</scope>
    <source>
        <strain evidence="12">ATCC 30864</strain>
    </source>
</reference>
<keyword evidence="6" id="KW-0106">Calcium</keyword>
<dbReference type="GO" id="GO:1904380">
    <property type="term" value="P:endoplasmic reticulum mannose trimming"/>
    <property type="evidence" value="ECO:0007669"/>
    <property type="project" value="InterPro"/>
</dbReference>
<feature type="domain" description="PA" evidence="10">
    <location>
        <begin position="707"/>
        <end position="795"/>
    </location>
</feature>
<protein>
    <recommendedName>
        <fullName evidence="7">alpha-1,2-Mannosidase</fullName>
        <ecNumber evidence="7">3.2.1.-</ecNumber>
    </recommendedName>
</protein>
<dbReference type="GO" id="GO:0016020">
    <property type="term" value="C:membrane"/>
    <property type="evidence" value="ECO:0007669"/>
    <property type="project" value="InterPro"/>
</dbReference>
<dbReference type="GO" id="GO:0004571">
    <property type="term" value="F:mannosyl-oligosaccharide 1,2-alpha-mannosidase activity"/>
    <property type="evidence" value="ECO:0007669"/>
    <property type="project" value="InterPro"/>
</dbReference>
<dbReference type="STRING" id="595528.A0A0D2UMW2"/>
<name>A0A0D2UMW2_CAPO3</name>
<dbReference type="eggNOG" id="KOG2430">
    <property type="taxonomic scope" value="Eukaryota"/>
</dbReference>
<evidence type="ECO:0000313" key="11">
    <source>
        <dbReference type="EMBL" id="KJE96381.1"/>
    </source>
</evidence>
<dbReference type="InterPro" id="IPR001382">
    <property type="entry name" value="Glyco_hydro_47"/>
</dbReference>
<dbReference type="OMA" id="WTIALVD"/>
<feature type="signal peptide" evidence="9">
    <location>
        <begin position="1"/>
        <end position="23"/>
    </location>
</feature>
<dbReference type="PRINTS" id="PR00747">
    <property type="entry name" value="GLYHDRLASE47"/>
</dbReference>
<dbReference type="InterPro" id="IPR003137">
    <property type="entry name" value="PA_domain"/>
</dbReference>
<dbReference type="InParanoid" id="A0A0D2UMW2"/>
<evidence type="ECO:0000256" key="5">
    <source>
        <dbReference type="PIRSR" id="PIRSR601382-1"/>
    </source>
</evidence>
<dbReference type="PhylomeDB" id="A0A0D2UMW2"/>
<dbReference type="Gene3D" id="3.50.30.30">
    <property type="match status" value="1"/>
</dbReference>
<proteinExistence type="inferred from homology"/>
<feature type="active site" description="Proton donor" evidence="5">
    <location>
        <position position="394"/>
    </location>
</feature>
<keyword evidence="3" id="KW-0256">Endoplasmic reticulum</keyword>
<evidence type="ECO:0000259" key="10">
    <source>
        <dbReference type="Pfam" id="PF02225"/>
    </source>
</evidence>
<keyword evidence="12" id="KW-1185">Reference proteome</keyword>
<dbReference type="Proteomes" id="UP000008743">
    <property type="component" value="Unassembled WGS sequence"/>
</dbReference>
<organism evidence="11 12">
    <name type="scientific">Capsaspora owczarzaki (strain ATCC 30864)</name>
    <dbReference type="NCBI Taxonomy" id="595528"/>
    <lineage>
        <taxon>Eukaryota</taxon>
        <taxon>Filasterea</taxon>
        <taxon>Capsaspora</taxon>
    </lineage>
</organism>
<accession>A0A0D2UMW2</accession>
<dbReference type="Gene3D" id="1.50.10.10">
    <property type="match status" value="1"/>
</dbReference>
<keyword evidence="7" id="KW-0326">Glycosidase</keyword>
<feature type="active site" evidence="5">
    <location>
        <position position="412"/>
    </location>
</feature>
<feature type="active site" description="Proton donor" evidence="5">
    <location>
        <position position="153"/>
    </location>
</feature>
<dbReference type="InterPro" id="IPR036026">
    <property type="entry name" value="Seven-hairpin_glycosidases"/>
</dbReference>
<dbReference type="InterPro" id="IPR044674">
    <property type="entry name" value="EDEM1/2/3"/>
</dbReference>
<keyword evidence="6" id="KW-0479">Metal-binding</keyword>
<feature type="chain" id="PRO_5002252769" description="alpha-1,2-Mannosidase" evidence="9">
    <location>
        <begin position="24"/>
        <end position="817"/>
    </location>
</feature>
<dbReference type="InterPro" id="IPR046450">
    <property type="entry name" value="PA_dom_sf"/>
</dbReference>
<evidence type="ECO:0000256" key="3">
    <source>
        <dbReference type="ARBA" id="ARBA00022824"/>
    </source>
</evidence>
<dbReference type="RefSeq" id="XP_004344337.1">
    <property type="nucleotide sequence ID" value="XM_004344287.2"/>
</dbReference>
<feature type="active site" evidence="5">
    <location>
        <position position="298"/>
    </location>
</feature>
<dbReference type="Pfam" id="PF01532">
    <property type="entry name" value="Glyco_hydro_47"/>
    <property type="match status" value="1"/>
</dbReference>
<keyword evidence="9" id="KW-0732">Signal</keyword>
<dbReference type="PANTHER" id="PTHR45679">
    <property type="entry name" value="ER DEGRADATION-ENHANCING ALPHA-MANNOSIDASE-LIKE PROTEIN 2"/>
    <property type="match status" value="1"/>
</dbReference>
<evidence type="ECO:0000256" key="8">
    <source>
        <dbReference type="SAM" id="MobiDB-lite"/>
    </source>
</evidence>
<dbReference type="InterPro" id="IPR012341">
    <property type="entry name" value="6hp_glycosidase-like_sf"/>
</dbReference>
<dbReference type="SUPFAM" id="SSF48225">
    <property type="entry name" value="Seven-hairpin glycosidases"/>
    <property type="match status" value="1"/>
</dbReference>
<dbReference type="GO" id="GO:0005975">
    <property type="term" value="P:carbohydrate metabolic process"/>
    <property type="evidence" value="ECO:0007669"/>
    <property type="project" value="InterPro"/>
</dbReference>
<feature type="region of interest" description="Disordered" evidence="8">
    <location>
        <begin position="28"/>
        <end position="50"/>
    </location>
</feature>
<evidence type="ECO:0000256" key="6">
    <source>
        <dbReference type="PIRSR" id="PIRSR601382-2"/>
    </source>
</evidence>
<dbReference type="GO" id="GO:0005509">
    <property type="term" value="F:calcium ion binding"/>
    <property type="evidence" value="ECO:0007669"/>
    <property type="project" value="InterPro"/>
</dbReference>
<dbReference type="PANTHER" id="PTHR45679:SF2">
    <property type="entry name" value="ER DEGRADATION-ENHANCING ALPHA-MANNOSIDASE-LIKE PROTEIN 3"/>
    <property type="match status" value="1"/>
</dbReference>
<feature type="binding site" evidence="6">
    <location>
        <position position="506"/>
    </location>
    <ligand>
        <name>Ca(2+)</name>
        <dbReference type="ChEBI" id="CHEBI:29108"/>
    </ligand>
</feature>
<dbReference type="AlphaFoldDB" id="A0A0D2UMW2"/>
<evidence type="ECO:0000256" key="2">
    <source>
        <dbReference type="ARBA" id="ARBA00007658"/>
    </source>
</evidence>
<dbReference type="Pfam" id="PF02225">
    <property type="entry name" value="PA"/>
    <property type="match status" value="1"/>
</dbReference>
<comment type="similarity">
    <text evidence="2 7">Belongs to the glycosyl hydrolase 47 family.</text>
</comment>
<comment type="subcellular location">
    <subcellularLocation>
        <location evidence="1">Endoplasmic reticulum</location>
    </subcellularLocation>
</comment>
<dbReference type="OrthoDB" id="8118055at2759"/>
<keyword evidence="4" id="KW-0325">Glycoprotein</keyword>
<evidence type="ECO:0000313" key="12">
    <source>
        <dbReference type="Proteomes" id="UP000008743"/>
    </source>
</evidence>
<keyword evidence="7" id="KW-0378">Hydrolase</keyword>
<dbReference type="GO" id="GO:0044322">
    <property type="term" value="C:endoplasmic reticulum quality control compartment"/>
    <property type="evidence" value="ECO:0007669"/>
    <property type="project" value="GOC"/>
</dbReference>
<dbReference type="SUPFAM" id="SSF52025">
    <property type="entry name" value="PA domain"/>
    <property type="match status" value="1"/>
</dbReference>
<gene>
    <name evidence="11" type="ORF">CAOG_006716</name>
</gene>